<dbReference type="PANTHER" id="PTHR43575:SF1">
    <property type="entry name" value="PROTEIN ABCI7, CHLOROPLASTIC"/>
    <property type="match status" value="1"/>
</dbReference>
<dbReference type="InterPro" id="IPR011542">
    <property type="entry name" value="SUF_FeS_clus_asmbl_SufD"/>
</dbReference>
<feature type="domain" description="SUF system FeS cluster assembly SufBD core" evidence="1">
    <location>
        <begin position="168"/>
        <end position="393"/>
    </location>
</feature>
<dbReference type="InterPro" id="IPR045595">
    <property type="entry name" value="SufBD_N"/>
</dbReference>
<evidence type="ECO:0000313" key="5">
    <source>
        <dbReference type="EMBL" id="CUV09596.1"/>
    </source>
</evidence>
<dbReference type="InterPro" id="IPR055346">
    <property type="entry name" value="Fe-S_cluster_assembly_SufBD"/>
</dbReference>
<dbReference type="EMBL" id="FAXC01000274">
    <property type="protein sequence ID" value="CUV09596.1"/>
    <property type="molecule type" value="Genomic_DNA"/>
</dbReference>
<feature type="domain" description="SUF system FeS cluster assembly SufBD N-terminal" evidence="2">
    <location>
        <begin position="17"/>
        <end position="156"/>
    </location>
</feature>
<dbReference type="Pfam" id="PF19295">
    <property type="entry name" value="SufBD_N"/>
    <property type="match status" value="1"/>
</dbReference>
<accession>A0A160VFZ7</accession>
<reference evidence="5" key="1">
    <citation type="submission" date="2015-10" db="EMBL/GenBank/DDBJ databases">
        <authorList>
            <person name="Gilbert D.G."/>
        </authorList>
    </citation>
    <scope>NUCLEOTIDE SEQUENCE</scope>
</reference>
<dbReference type="EMBL" id="FAXC01000082">
    <property type="protein sequence ID" value="CUV08535.1"/>
    <property type="molecule type" value="Genomic_DNA"/>
</dbReference>
<dbReference type="NCBIfam" id="TIGR01981">
    <property type="entry name" value="sufD"/>
    <property type="match status" value="1"/>
</dbReference>
<dbReference type="InterPro" id="IPR000825">
    <property type="entry name" value="SUF_FeS_clus_asmbl_SufBD_core"/>
</dbReference>
<evidence type="ECO:0000313" key="3">
    <source>
        <dbReference type="EMBL" id="CUV08535.1"/>
    </source>
</evidence>
<dbReference type="Pfam" id="PF01458">
    <property type="entry name" value="SUFBD_core"/>
    <property type="match status" value="1"/>
</dbReference>
<proteinExistence type="predicted"/>
<dbReference type="EMBL" id="FAXC01000082">
    <property type="protein sequence ID" value="CUV08559.1"/>
    <property type="molecule type" value="Genomic_DNA"/>
</dbReference>
<protein>
    <submittedName>
        <fullName evidence="5">Iron-sulfur cluster assembly protein SufD</fullName>
    </submittedName>
</protein>
<name>A0A160VFZ7_9ZZZZ</name>
<evidence type="ECO:0000313" key="4">
    <source>
        <dbReference type="EMBL" id="CUV08559.1"/>
    </source>
</evidence>
<dbReference type="GO" id="GO:0016226">
    <property type="term" value="P:iron-sulfur cluster assembly"/>
    <property type="evidence" value="ECO:0007669"/>
    <property type="project" value="InterPro"/>
</dbReference>
<dbReference type="PANTHER" id="PTHR43575">
    <property type="entry name" value="PROTEIN ABCI7, CHLOROPLASTIC"/>
    <property type="match status" value="1"/>
</dbReference>
<dbReference type="InterPro" id="IPR037284">
    <property type="entry name" value="SUF_FeS_clus_asmbl_SufBD_sf"/>
</dbReference>
<dbReference type="SUPFAM" id="SSF101960">
    <property type="entry name" value="Stabilizer of iron transporter SufD"/>
    <property type="match status" value="1"/>
</dbReference>
<organism evidence="5">
    <name type="scientific">hydrothermal vent metagenome</name>
    <dbReference type="NCBI Taxonomy" id="652676"/>
    <lineage>
        <taxon>unclassified sequences</taxon>
        <taxon>metagenomes</taxon>
        <taxon>ecological metagenomes</taxon>
    </lineage>
</organism>
<gene>
    <name evidence="3" type="ORF">MGWOODY_Mmi1634</name>
    <name evidence="4" type="ORF">MGWOODY_Mmi1658</name>
    <name evidence="5" type="ORF">MGWOODY_Mmi3</name>
</gene>
<sequence>MHFLEKELNQLIQFWDEEPDALHTLRSSAFKQYKEVGLPNRKWEGWQFTDFSALEKTSYRLASPGDIPPVPETLPTIANCNRILIINGNFQENLSVLPDKVTVQTLQQAYATNPEIFNKAVVNNSNPFHNLNTALMNSGLAIIVGNNAVIDDPIHILYYTTGLTEPIMNHPLFLIVAGADSETTIIEHYAGATNVQYWQNVVTNIKLSNNAVLNHTRIQEEDHNGSHIADTVYSLGKDAQLNAFHFASGSSLYRQNIQVNLASSGASSMVNGLCIAKDHQHLDQHIIINHLKENCNSNQLFKYILSDTSAGVFNGRVIVSEGAQKTDAQQTTRNLLLTDKAMAHSIPQLEIYADDVKCSHGSTTGQLDENAIFYMRSRGIDVRTAQLLLISGFAKEVMETITNTNIDTYIDEKLTTWLEHIGVTL</sequence>
<evidence type="ECO:0000259" key="2">
    <source>
        <dbReference type="Pfam" id="PF19295"/>
    </source>
</evidence>
<evidence type="ECO:0000259" key="1">
    <source>
        <dbReference type="Pfam" id="PF01458"/>
    </source>
</evidence>
<dbReference type="AlphaFoldDB" id="A0A160VFZ7"/>